<dbReference type="EMBL" id="QGGB01000005">
    <property type="protein sequence ID" value="PWN06861.1"/>
    <property type="molecule type" value="Genomic_DNA"/>
</dbReference>
<feature type="domain" description="VapC45 PIN like" evidence="1">
    <location>
        <begin position="1"/>
        <end position="88"/>
    </location>
</feature>
<reference evidence="2 3" key="1">
    <citation type="submission" date="2018-05" db="EMBL/GenBank/DDBJ databases">
        <title>Rhodohalobacter halophilus gen. nov., sp. nov., a moderately halophilic member of the family Balneolaceae.</title>
        <authorList>
            <person name="Liu Z.-W."/>
        </authorList>
    </citation>
    <scope>NUCLEOTIDE SEQUENCE [LARGE SCALE GENOMIC DNA]</scope>
    <source>
        <strain evidence="2 3">8A47</strain>
    </source>
</reference>
<protein>
    <recommendedName>
        <fullName evidence="1">VapC45 PIN like domain-containing protein</fullName>
    </recommendedName>
</protein>
<name>A0A316TTB4_9BACT</name>
<dbReference type="OrthoDB" id="839282at2"/>
<evidence type="ECO:0000313" key="3">
    <source>
        <dbReference type="Proteomes" id="UP000245533"/>
    </source>
</evidence>
<evidence type="ECO:0000259" key="1">
    <source>
        <dbReference type="Pfam" id="PF18478"/>
    </source>
</evidence>
<dbReference type="Proteomes" id="UP000245533">
    <property type="component" value="Unassembled WGS sequence"/>
</dbReference>
<sequence length="136" mass="16052">MIIYVDENMSPYLARGFDILQRPESTKLRDPIEVKSIKDEFGEGALDEDWIPLAGEQNACIITQDYNIQRITHQRELCEQYGLGMFYFRPPSRKGFRYWDMLKMMVKHWPDIIKISQKKKRPFAYKASSKGKLEAL</sequence>
<dbReference type="RefSeq" id="WP_109646201.1">
    <property type="nucleotide sequence ID" value="NZ_QGGB01000005.1"/>
</dbReference>
<accession>A0A316TTB4</accession>
<proteinExistence type="predicted"/>
<gene>
    <name evidence="2" type="ORF">DDZ15_06185</name>
</gene>
<organism evidence="2 3">
    <name type="scientific">Rhodohalobacter mucosus</name>
    <dbReference type="NCBI Taxonomy" id="2079485"/>
    <lineage>
        <taxon>Bacteria</taxon>
        <taxon>Pseudomonadati</taxon>
        <taxon>Balneolota</taxon>
        <taxon>Balneolia</taxon>
        <taxon>Balneolales</taxon>
        <taxon>Balneolaceae</taxon>
        <taxon>Rhodohalobacter</taxon>
    </lineage>
</organism>
<dbReference type="InterPro" id="IPR041375">
    <property type="entry name" value="VapC45_PIN-like"/>
</dbReference>
<evidence type="ECO:0000313" key="2">
    <source>
        <dbReference type="EMBL" id="PWN06861.1"/>
    </source>
</evidence>
<dbReference type="AlphaFoldDB" id="A0A316TTB4"/>
<comment type="caution">
    <text evidence="2">The sequence shown here is derived from an EMBL/GenBank/DDBJ whole genome shotgun (WGS) entry which is preliminary data.</text>
</comment>
<dbReference type="Pfam" id="PF18478">
    <property type="entry name" value="PIN_10"/>
    <property type="match status" value="1"/>
</dbReference>
<keyword evidence="3" id="KW-1185">Reference proteome</keyword>